<evidence type="ECO:0000256" key="2">
    <source>
        <dbReference type="SAM" id="MobiDB-lite"/>
    </source>
</evidence>
<accession>A0A151R0I3</accession>
<dbReference type="PANTHER" id="PTHR35317">
    <property type="entry name" value="OS04G0629600 PROTEIN"/>
    <property type="match status" value="1"/>
</dbReference>
<dbReference type="AlphaFoldDB" id="A0A151R0I3"/>
<proteinExistence type="predicted"/>
<dbReference type="Gramene" id="C.cajan_40836.t">
    <property type="protein sequence ID" value="C.cajan_40836.t"/>
    <property type="gene ID" value="C.cajan_40836"/>
</dbReference>
<dbReference type="Pfam" id="PF14223">
    <property type="entry name" value="Retrotran_gag_2"/>
    <property type="match status" value="1"/>
</dbReference>
<dbReference type="Pfam" id="PF22936">
    <property type="entry name" value="Pol_BBD"/>
    <property type="match status" value="1"/>
</dbReference>
<reference evidence="4" key="1">
    <citation type="journal article" date="2012" name="Nat. Biotechnol.">
        <title>Draft genome sequence of pigeonpea (Cajanus cajan), an orphan legume crop of resource-poor farmers.</title>
        <authorList>
            <person name="Varshney R.K."/>
            <person name="Chen W."/>
            <person name="Li Y."/>
            <person name="Bharti A.K."/>
            <person name="Saxena R.K."/>
            <person name="Schlueter J.A."/>
            <person name="Donoghue M.T."/>
            <person name="Azam S."/>
            <person name="Fan G."/>
            <person name="Whaley A.M."/>
            <person name="Farmer A.D."/>
            <person name="Sheridan J."/>
            <person name="Iwata A."/>
            <person name="Tuteja R."/>
            <person name="Penmetsa R.V."/>
            <person name="Wu W."/>
            <person name="Upadhyaya H.D."/>
            <person name="Yang S.P."/>
            <person name="Shah T."/>
            <person name="Saxena K.B."/>
            <person name="Michael T."/>
            <person name="McCombie W.R."/>
            <person name="Yang B."/>
            <person name="Zhang G."/>
            <person name="Yang H."/>
            <person name="Wang J."/>
            <person name="Spillane C."/>
            <person name="Cook D.R."/>
            <person name="May G.D."/>
            <person name="Xu X."/>
            <person name="Jackson S.A."/>
        </authorList>
    </citation>
    <scope>NUCLEOTIDE SEQUENCE [LARGE SCALE GENOMIC DNA]</scope>
</reference>
<feature type="compositionally biased region" description="Basic and acidic residues" evidence="2">
    <location>
        <begin position="249"/>
        <end position="265"/>
    </location>
</feature>
<organism evidence="4 5">
    <name type="scientific">Cajanus cajan</name>
    <name type="common">Pigeon pea</name>
    <name type="synonym">Cajanus indicus</name>
    <dbReference type="NCBI Taxonomy" id="3821"/>
    <lineage>
        <taxon>Eukaryota</taxon>
        <taxon>Viridiplantae</taxon>
        <taxon>Streptophyta</taxon>
        <taxon>Embryophyta</taxon>
        <taxon>Tracheophyta</taxon>
        <taxon>Spermatophyta</taxon>
        <taxon>Magnoliopsida</taxon>
        <taxon>eudicotyledons</taxon>
        <taxon>Gunneridae</taxon>
        <taxon>Pentapetalae</taxon>
        <taxon>rosids</taxon>
        <taxon>fabids</taxon>
        <taxon>Fabales</taxon>
        <taxon>Fabaceae</taxon>
        <taxon>Papilionoideae</taxon>
        <taxon>50 kb inversion clade</taxon>
        <taxon>NPAAA clade</taxon>
        <taxon>indigoferoid/millettioid clade</taxon>
        <taxon>Phaseoleae</taxon>
        <taxon>Cajanus</taxon>
    </lineage>
</organism>
<name>A0A151R0I3_CAJCA</name>
<keyword evidence="1" id="KW-0479">Metal-binding</keyword>
<dbReference type="Proteomes" id="UP000075243">
    <property type="component" value="Unassembled WGS sequence"/>
</dbReference>
<dbReference type="Gene3D" id="4.10.60.10">
    <property type="entry name" value="Zinc finger, CCHC-type"/>
    <property type="match status" value="1"/>
</dbReference>
<keyword evidence="5" id="KW-1185">Reference proteome</keyword>
<evidence type="ECO:0000313" key="4">
    <source>
        <dbReference type="EMBL" id="KYP36013.1"/>
    </source>
</evidence>
<dbReference type="EMBL" id="KQ484281">
    <property type="protein sequence ID" value="KYP36013.1"/>
    <property type="molecule type" value="Genomic_DNA"/>
</dbReference>
<evidence type="ECO:0000256" key="1">
    <source>
        <dbReference type="PROSITE-ProRule" id="PRU00047"/>
    </source>
</evidence>
<keyword evidence="1" id="KW-0863">Zinc-finger</keyword>
<dbReference type="GO" id="GO:0008270">
    <property type="term" value="F:zinc ion binding"/>
    <property type="evidence" value="ECO:0007669"/>
    <property type="project" value="UniProtKB-KW"/>
</dbReference>
<dbReference type="InterPro" id="IPR001878">
    <property type="entry name" value="Znf_CCHC"/>
</dbReference>
<protein>
    <submittedName>
        <fullName evidence="4">Retrovirus-related Pol polyprotein from transposon TNT 1-94</fullName>
    </submittedName>
</protein>
<evidence type="ECO:0000313" key="5">
    <source>
        <dbReference type="Proteomes" id="UP000075243"/>
    </source>
</evidence>
<keyword evidence="1" id="KW-0862">Zinc</keyword>
<sequence>MASSNGNFPATLPVLEGGKNFDQWCAKMRVIFGFQDVLDIVKEGVQEMDSGATEAQKAANKEAKKKDCKALFIIHQCVDMGNFEKISNVTTAKEAWEILERAHAGNDKLKKVQLQTLRRQYELLQMEGNEEVGAYFTRVLSLTNLMKSYGERISSQMIVEKVLRSLSPRFDHIVVAIEESKNLEILKVEDLQGSLEAHEQRMVERSAEKTAEQALQVHSVKPEGEASRNKRGRGKWKHNRGRGNNNHTGVREQHDQRFNNNEPKRGGGTNFRGRGGRKKVDKRHIQCFNCQRWGHYAEECYSKKEHNNEAQLVKEDDSDSDQVLLMVTTKTVEDSENLWYLDTGCSSHMTGRKDWFAKLDESVKRKVKFADHRTLDAEGIGEVAIRCKNGSLNIKTKTLPVKFVHYSVLRLYSVIQNKKALFFIACILNNHFIHCIYYFCQRLFLCECLITDPQGNSFKVYLKNLCKTVGIFNKGVNDMIDFYGIKNKHIAEFWYKGSNEFNLRIFTAAEEEISYPKIKNERGQTSKRKTHQHTSDLTSTQIRLTYFMLNKFKKAFCGNLMLKFDIRKAFDTLDWNFLLTVSDAFIIFEILWSSNPVLRKYVIVAWKKVCWPLIEGGLGLRSIRNINYAASHKQASGFILRMIGLSLCKLDFCVRIAFWLATSLHPLDFNSRSLVLY</sequence>
<dbReference type="SUPFAM" id="SSF57756">
    <property type="entry name" value="Retrovirus zinc finger-like domains"/>
    <property type="match status" value="1"/>
</dbReference>
<feature type="region of interest" description="Disordered" evidence="2">
    <location>
        <begin position="205"/>
        <end position="278"/>
    </location>
</feature>
<evidence type="ECO:0000259" key="3">
    <source>
        <dbReference type="PROSITE" id="PS50158"/>
    </source>
</evidence>
<dbReference type="InterPro" id="IPR054722">
    <property type="entry name" value="PolX-like_BBD"/>
</dbReference>
<feature type="compositionally biased region" description="Basic residues" evidence="2">
    <location>
        <begin position="229"/>
        <end position="241"/>
    </location>
</feature>
<feature type="domain" description="CCHC-type" evidence="3">
    <location>
        <begin position="287"/>
        <end position="300"/>
    </location>
</feature>
<dbReference type="PROSITE" id="PS50158">
    <property type="entry name" value="ZF_CCHC"/>
    <property type="match status" value="1"/>
</dbReference>
<dbReference type="InterPro" id="IPR036875">
    <property type="entry name" value="Znf_CCHC_sf"/>
</dbReference>
<dbReference type="GO" id="GO:0003676">
    <property type="term" value="F:nucleic acid binding"/>
    <property type="evidence" value="ECO:0007669"/>
    <property type="project" value="InterPro"/>
</dbReference>
<dbReference type="PANTHER" id="PTHR35317:SF23">
    <property type="entry name" value="OS04G0629600 PROTEIN"/>
    <property type="match status" value="1"/>
</dbReference>
<gene>
    <name evidence="4" type="ORF">KK1_042891</name>
</gene>